<keyword evidence="2" id="KW-1185">Reference proteome</keyword>
<dbReference type="SUPFAM" id="SSF56672">
    <property type="entry name" value="DNA/RNA polymerases"/>
    <property type="match status" value="1"/>
</dbReference>
<dbReference type="Gene3D" id="3.10.10.10">
    <property type="entry name" value="HIV Type 1 Reverse Transcriptase, subunit A, domain 1"/>
    <property type="match status" value="1"/>
</dbReference>
<dbReference type="InterPro" id="IPR053134">
    <property type="entry name" value="RNA-dir_DNA_polymerase"/>
</dbReference>
<reference evidence="1" key="1">
    <citation type="submission" date="2018-05" db="EMBL/GenBank/DDBJ databases">
        <title>Draft genome of Mucuna pruriens seed.</title>
        <authorList>
            <person name="Nnadi N.E."/>
            <person name="Vos R."/>
            <person name="Hasami M.H."/>
            <person name="Devisetty U.K."/>
            <person name="Aguiy J.C."/>
        </authorList>
    </citation>
    <scope>NUCLEOTIDE SEQUENCE [LARGE SCALE GENOMIC DNA]</scope>
    <source>
        <strain evidence="1">JCA_2017</strain>
    </source>
</reference>
<proteinExistence type="predicted"/>
<accession>A0A371HGW1</accession>
<gene>
    <name evidence="1" type="primary">pol</name>
    <name evidence="1" type="ORF">CR513_14598</name>
</gene>
<dbReference type="CDD" id="cd01647">
    <property type="entry name" value="RT_LTR"/>
    <property type="match status" value="1"/>
</dbReference>
<dbReference type="STRING" id="157652.A0A371HGW1"/>
<sequence length="111" mass="13096">MILDKFPIPMIDELLHELHGAHFFSKLDLKLGYHQVRVRSEDVPKVAFQTHEGHYERFVLVFFDDILVDVPDWDTHMLHLAEVLETLCKQQLVANLKSVFLLKLLWSIWGM</sequence>
<dbReference type="InterPro" id="IPR043128">
    <property type="entry name" value="Rev_trsase/Diguanyl_cyclase"/>
</dbReference>
<feature type="non-terminal residue" evidence="1">
    <location>
        <position position="1"/>
    </location>
</feature>
<dbReference type="OrthoDB" id="437338at2759"/>
<dbReference type="PANTHER" id="PTHR24559:SF444">
    <property type="entry name" value="REVERSE TRANSCRIPTASE DOMAIN-CONTAINING PROTEIN"/>
    <property type="match status" value="1"/>
</dbReference>
<evidence type="ECO:0000313" key="1">
    <source>
        <dbReference type="EMBL" id="RDY02010.1"/>
    </source>
</evidence>
<organism evidence="1 2">
    <name type="scientific">Mucuna pruriens</name>
    <name type="common">Velvet bean</name>
    <name type="synonym">Dolichos pruriens</name>
    <dbReference type="NCBI Taxonomy" id="157652"/>
    <lineage>
        <taxon>Eukaryota</taxon>
        <taxon>Viridiplantae</taxon>
        <taxon>Streptophyta</taxon>
        <taxon>Embryophyta</taxon>
        <taxon>Tracheophyta</taxon>
        <taxon>Spermatophyta</taxon>
        <taxon>Magnoliopsida</taxon>
        <taxon>eudicotyledons</taxon>
        <taxon>Gunneridae</taxon>
        <taxon>Pentapetalae</taxon>
        <taxon>rosids</taxon>
        <taxon>fabids</taxon>
        <taxon>Fabales</taxon>
        <taxon>Fabaceae</taxon>
        <taxon>Papilionoideae</taxon>
        <taxon>50 kb inversion clade</taxon>
        <taxon>NPAAA clade</taxon>
        <taxon>indigoferoid/millettioid clade</taxon>
        <taxon>Phaseoleae</taxon>
        <taxon>Mucuna</taxon>
    </lineage>
</organism>
<dbReference type="AlphaFoldDB" id="A0A371HGW1"/>
<dbReference type="Gene3D" id="3.30.70.270">
    <property type="match status" value="2"/>
</dbReference>
<comment type="caution">
    <text evidence="1">The sequence shown here is derived from an EMBL/GenBank/DDBJ whole genome shotgun (WGS) entry which is preliminary data.</text>
</comment>
<evidence type="ECO:0000313" key="2">
    <source>
        <dbReference type="Proteomes" id="UP000257109"/>
    </source>
</evidence>
<dbReference type="PANTHER" id="PTHR24559">
    <property type="entry name" value="TRANSPOSON TY3-I GAG-POL POLYPROTEIN"/>
    <property type="match status" value="1"/>
</dbReference>
<protein>
    <submittedName>
        <fullName evidence="1">Retrovirus-related Pol polyprotein from transposon opus</fullName>
    </submittedName>
</protein>
<name>A0A371HGW1_MUCPR</name>
<dbReference type="InterPro" id="IPR043502">
    <property type="entry name" value="DNA/RNA_pol_sf"/>
</dbReference>
<dbReference type="Proteomes" id="UP000257109">
    <property type="component" value="Unassembled WGS sequence"/>
</dbReference>
<dbReference type="EMBL" id="QJKJ01002620">
    <property type="protein sequence ID" value="RDY02010.1"/>
    <property type="molecule type" value="Genomic_DNA"/>
</dbReference>